<evidence type="ECO:0000256" key="1">
    <source>
        <dbReference type="SAM" id="MobiDB-lite"/>
    </source>
</evidence>
<reference evidence="3 4" key="1">
    <citation type="submission" date="2018-06" db="EMBL/GenBank/DDBJ databases">
        <title>Genomic Encyclopedia of Type Strains, Phase III (KMG-III): the genomes of soil and plant-associated and newly described type strains.</title>
        <authorList>
            <person name="Whitman W."/>
        </authorList>
    </citation>
    <scope>NUCLEOTIDE SEQUENCE [LARGE SCALE GENOMIC DNA]</scope>
    <source>
        <strain evidence="3 4">CECT 5889</strain>
    </source>
</reference>
<keyword evidence="2" id="KW-0732">Signal</keyword>
<comment type="caution">
    <text evidence="3">The sequence shown here is derived from an EMBL/GenBank/DDBJ whole genome shotgun (WGS) entry which is preliminary data.</text>
</comment>
<dbReference type="EMBL" id="QJSU01000007">
    <property type="protein sequence ID" value="PYE38524.1"/>
    <property type="molecule type" value="Genomic_DNA"/>
</dbReference>
<accession>A0A2V4VT76</accession>
<protein>
    <submittedName>
        <fullName evidence="3">Uncharacterized protein</fullName>
    </submittedName>
</protein>
<feature type="region of interest" description="Disordered" evidence="1">
    <location>
        <begin position="31"/>
        <end position="50"/>
    </location>
</feature>
<gene>
    <name evidence="3" type="ORF">DFP82_107147</name>
</gene>
<sequence length="354" mass="38243">MKPILIPALLTTTVSAVLLAACSQTQIDSAATDANEQTTTSVNSSADASSYTGTASLTQGVAQTDVTNAYECDRGRQTNIGSIQSTDGKTWTVPAATNLLNTDFPVASDLNNPCTSNDYRTASEALAQLDGSDIIEVDADGEVYTAYVFADNYFEMYVNGVAVGRDNVPFTQFNSNIVRFKAKAPFTVAMHLVDWEENLGVGSESNNGSEFHAGDGGLVAVIKDKDNNIIAKTDETWKAQTFYTAPIRDLSCVSESGSERLSSNCVTTANVQDGSADYGLHWELPTNWQQADFDDSSWPNATTYSNQTIGVDNKSAYTNFIDIFDNEKADAEFIWSTNVVLDNEVIVRYTVNGS</sequence>
<dbReference type="AlphaFoldDB" id="A0A2V4VT76"/>
<name>A0A2V4VT76_9GAMM</name>
<keyword evidence="4" id="KW-1185">Reference proteome</keyword>
<evidence type="ECO:0000256" key="2">
    <source>
        <dbReference type="SAM" id="SignalP"/>
    </source>
</evidence>
<dbReference type="RefSeq" id="WP_181416296.1">
    <property type="nucleotide sequence ID" value="NZ_QJSU01000007.1"/>
</dbReference>
<evidence type="ECO:0000313" key="3">
    <source>
        <dbReference type="EMBL" id="PYE38524.1"/>
    </source>
</evidence>
<dbReference type="Proteomes" id="UP000247746">
    <property type="component" value="Unassembled WGS sequence"/>
</dbReference>
<organism evidence="3 4">
    <name type="scientific">Psychrobacter fozii</name>
    <dbReference type="NCBI Taxonomy" id="198480"/>
    <lineage>
        <taxon>Bacteria</taxon>
        <taxon>Pseudomonadati</taxon>
        <taxon>Pseudomonadota</taxon>
        <taxon>Gammaproteobacteria</taxon>
        <taxon>Moraxellales</taxon>
        <taxon>Moraxellaceae</taxon>
        <taxon>Psychrobacter</taxon>
    </lineage>
</organism>
<evidence type="ECO:0000313" key="4">
    <source>
        <dbReference type="Proteomes" id="UP000247746"/>
    </source>
</evidence>
<feature type="signal peptide" evidence="2">
    <location>
        <begin position="1"/>
        <end position="20"/>
    </location>
</feature>
<proteinExistence type="predicted"/>
<feature type="chain" id="PRO_5015874353" evidence="2">
    <location>
        <begin position="21"/>
        <end position="354"/>
    </location>
</feature>
<dbReference type="PROSITE" id="PS51257">
    <property type="entry name" value="PROKAR_LIPOPROTEIN"/>
    <property type="match status" value="1"/>
</dbReference>
<dbReference type="Gene3D" id="2.60.120.260">
    <property type="entry name" value="Galactose-binding domain-like"/>
    <property type="match status" value="1"/>
</dbReference>